<reference evidence="2 3" key="1">
    <citation type="submission" date="2018-07" db="EMBL/GenBank/DDBJ databases">
        <title>Sequencing the genomes of 1000 actinobacteria strains.</title>
        <authorList>
            <person name="Klenk H.-P."/>
        </authorList>
    </citation>
    <scope>NUCLEOTIDE SEQUENCE [LARGE SCALE GENOMIC DNA]</scope>
    <source>
        <strain evidence="2 3">DSM 14442</strain>
    </source>
</reference>
<protein>
    <submittedName>
        <fullName evidence="2">Putative hydrolase</fullName>
    </submittedName>
</protein>
<feature type="compositionally biased region" description="Gly residues" evidence="1">
    <location>
        <begin position="66"/>
        <end position="78"/>
    </location>
</feature>
<dbReference type="GO" id="GO:0016787">
    <property type="term" value="F:hydrolase activity"/>
    <property type="evidence" value="ECO:0007669"/>
    <property type="project" value="UniProtKB-KW"/>
</dbReference>
<dbReference type="EMBL" id="QREH01000001">
    <property type="protein sequence ID" value="REE03502.1"/>
    <property type="molecule type" value="Genomic_DNA"/>
</dbReference>
<feature type="region of interest" description="Disordered" evidence="1">
    <location>
        <begin position="23"/>
        <end position="82"/>
    </location>
</feature>
<dbReference type="Gene3D" id="1.20.150.30">
    <property type="entry name" value="Zincin-like metallopeptidase, N-terminal domain"/>
    <property type="match status" value="1"/>
</dbReference>
<dbReference type="Proteomes" id="UP000256727">
    <property type="component" value="Unassembled WGS sequence"/>
</dbReference>
<keyword evidence="3" id="KW-1185">Reference proteome</keyword>
<evidence type="ECO:0000313" key="2">
    <source>
        <dbReference type="EMBL" id="REE03502.1"/>
    </source>
</evidence>
<comment type="caution">
    <text evidence="2">The sequence shown here is derived from an EMBL/GenBank/DDBJ whole genome shotgun (WGS) entry which is preliminary data.</text>
</comment>
<evidence type="ECO:0000256" key="1">
    <source>
        <dbReference type="SAM" id="MobiDB-lite"/>
    </source>
</evidence>
<gene>
    <name evidence="2" type="ORF">C8E99_1314</name>
</gene>
<sequence length="500" mass="54600">MPLCAQSEPEDSLRTRSGLADTLVAMTNPPNGPGSHDGEDPLSDMLRRMFGEGGPDPEELRRALGQMGGAGGTDGPGGLPFDPSQLDPAMMSQMMQQFQAMMQSSPEDGPVNWTLARQSARQAAAGQDPTVGTFARREIDQALRLAELWLDGATEVESTGLLGKAWSRAEWVEASMDTWQRLTEPVAVSMSEAMSRAMRDQLPGQVPEEMKGMLDGMQPMLQNMGGTMFGLQLGQAVGALAQEVLSGTDSGFPVAGHQLAMVPVNIEEFGDGLEVPDDQIRIYLALREVARMRLFVHSPWLERDLYAAIEQYASGVHIDMSKIEEAARSIDPSDPESMQEAFAGASFIPEPTGTQKAALERLELTLALIEGWVDVVVTEAARPLDAADALRETINRRRATGGPAEHAFGTLVGLDLRPRRLREAATLWEKIGEVNGREYRDTIWRHPDLQPTAEDLDDPDGYVSRRETREQESAGLDDELRKLLEGGFDDGDGTTRDDTK</sequence>
<accession>A0A3D9LBG9</accession>
<feature type="compositionally biased region" description="Basic and acidic residues" evidence="1">
    <location>
        <begin position="463"/>
        <end position="484"/>
    </location>
</feature>
<dbReference type="AlphaFoldDB" id="A0A3D9LBG9"/>
<keyword evidence="2" id="KW-0378">Hydrolase</keyword>
<dbReference type="InterPro" id="IPR042271">
    <property type="entry name" value="Zinicin_2_N"/>
</dbReference>
<proteinExistence type="predicted"/>
<evidence type="ECO:0000313" key="3">
    <source>
        <dbReference type="Proteomes" id="UP000256727"/>
    </source>
</evidence>
<feature type="region of interest" description="Disordered" evidence="1">
    <location>
        <begin position="445"/>
        <end position="500"/>
    </location>
</feature>
<dbReference type="Pfam" id="PF10103">
    <property type="entry name" value="Zincin_2"/>
    <property type="match status" value="1"/>
</dbReference>
<dbReference type="PANTHER" id="PTHR39420:SF2">
    <property type="entry name" value="HYDROLASE"/>
    <property type="match status" value="1"/>
</dbReference>
<dbReference type="PANTHER" id="PTHR39420">
    <property type="match status" value="1"/>
</dbReference>
<dbReference type="SUPFAM" id="SSF55486">
    <property type="entry name" value="Metalloproteases ('zincins'), catalytic domain"/>
    <property type="match status" value="1"/>
</dbReference>
<dbReference type="NCBIfam" id="TIGR03624">
    <property type="entry name" value="putative hydrolase"/>
    <property type="match status" value="1"/>
</dbReference>
<dbReference type="InterPro" id="IPR018766">
    <property type="entry name" value="Zinicin_2"/>
</dbReference>
<organism evidence="2 3">
    <name type="scientific">Citricoccus muralis</name>
    <dbReference type="NCBI Taxonomy" id="169134"/>
    <lineage>
        <taxon>Bacteria</taxon>
        <taxon>Bacillati</taxon>
        <taxon>Actinomycetota</taxon>
        <taxon>Actinomycetes</taxon>
        <taxon>Micrococcales</taxon>
        <taxon>Micrococcaceae</taxon>
        <taxon>Citricoccus</taxon>
    </lineage>
</organism>
<name>A0A3D9LBG9_9MICC</name>